<dbReference type="AlphaFoldDB" id="A0AAV9RVS8"/>
<comment type="caution">
    <text evidence="2">The sequence shown here is derived from an EMBL/GenBank/DDBJ whole genome shotgun (WGS) entry which is preliminary data.</text>
</comment>
<sequence length="189" mass="21057">MYNAKPPPLSFPAAVVLSAQNKERPGSSTAALLMVVSSQVSLKIATQLSILCETILSQISSSLRRRLGRARLCGLASSLAFQLLHFPLFCVRSSLRLLSRRCRMFRFAVNCSSSVSDLGRVLDFSLIPAFRPSRIGAMRRRVKTRNSDEQKQPGALSYCEHPHCHLGQMRSPPRRSEQSKWSDGARKNV</sequence>
<evidence type="ECO:0000256" key="1">
    <source>
        <dbReference type="SAM" id="MobiDB-lite"/>
    </source>
</evidence>
<organism evidence="2 3">
    <name type="scientific">Crenichthys baileyi</name>
    <name type="common">White River springfish</name>
    <dbReference type="NCBI Taxonomy" id="28760"/>
    <lineage>
        <taxon>Eukaryota</taxon>
        <taxon>Metazoa</taxon>
        <taxon>Chordata</taxon>
        <taxon>Craniata</taxon>
        <taxon>Vertebrata</taxon>
        <taxon>Euteleostomi</taxon>
        <taxon>Actinopterygii</taxon>
        <taxon>Neopterygii</taxon>
        <taxon>Teleostei</taxon>
        <taxon>Neoteleostei</taxon>
        <taxon>Acanthomorphata</taxon>
        <taxon>Ovalentaria</taxon>
        <taxon>Atherinomorphae</taxon>
        <taxon>Cyprinodontiformes</taxon>
        <taxon>Goodeidae</taxon>
        <taxon>Crenichthys</taxon>
    </lineage>
</organism>
<feature type="compositionally biased region" description="Basic and acidic residues" evidence="1">
    <location>
        <begin position="174"/>
        <end position="189"/>
    </location>
</feature>
<feature type="region of interest" description="Disordered" evidence="1">
    <location>
        <begin position="165"/>
        <end position="189"/>
    </location>
</feature>
<keyword evidence="3" id="KW-1185">Reference proteome</keyword>
<accession>A0AAV9RVS8</accession>
<dbReference type="Proteomes" id="UP001311232">
    <property type="component" value="Unassembled WGS sequence"/>
</dbReference>
<proteinExistence type="predicted"/>
<evidence type="ECO:0000313" key="3">
    <source>
        <dbReference type="Proteomes" id="UP001311232"/>
    </source>
</evidence>
<protein>
    <submittedName>
        <fullName evidence="2">Uncharacterized protein</fullName>
    </submittedName>
</protein>
<reference evidence="2 3" key="1">
    <citation type="submission" date="2021-06" db="EMBL/GenBank/DDBJ databases">
        <authorList>
            <person name="Palmer J.M."/>
        </authorList>
    </citation>
    <scope>NUCLEOTIDE SEQUENCE [LARGE SCALE GENOMIC DNA]</scope>
    <source>
        <strain evidence="2 3">MEX-2019</strain>
        <tissue evidence="2">Muscle</tissue>
    </source>
</reference>
<name>A0AAV9RVS8_9TELE</name>
<dbReference type="EMBL" id="JAHHUM010001248">
    <property type="protein sequence ID" value="KAK5613152.1"/>
    <property type="molecule type" value="Genomic_DNA"/>
</dbReference>
<evidence type="ECO:0000313" key="2">
    <source>
        <dbReference type="EMBL" id="KAK5613152.1"/>
    </source>
</evidence>
<gene>
    <name evidence="2" type="ORF">CRENBAI_000598</name>
</gene>